<dbReference type="OrthoDB" id="9808870at2"/>
<feature type="transmembrane region" description="Helical" evidence="1">
    <location>
        <begin position="133"/>
        <end position="157"/>
    </location>
</feature>
<evidence type="ECO:0000256" key="1">
    <source>
        <dbReference type="SAM" id="Phobius"/>
    </source>
</evidence>
<feature type="transmembrane region" description="Helical" evidence="1">
    <location>
        <begin position="193"/>
        <end position="211"/>
    </location>
</feature>
<feature type="transmembrane region" description="Helical" evidence="1">
    <location>
        <begin position="223"/>
        <end position="243"/>
    </location>
</feature>
<feature type="transmembrane region" description="Helical" evidence="1">
    <location>
        <begin position="164"/>
        <end position="187"/>
    </location>
</feature>
<protein>
    <submittedName>
        <fullName evidence="2">HupE/UreJ family protein</fullName>
    </submittedName>
</protein>
<accession>A0A5B8SBS5</accession>
<dbReference type="InterPro" id="IPR032809">
    <property type="entry name" value="Put_HupE_UreJ"/>
</dbReference>
<keyword evidence="1" id="KW-1133">Transmembrane helix</keyword>
<dbReference type="EMBL" id="CP042345">
    <property type="protein sequence ID" value="QEA17607.1"/>
    <property type="molecule type" value="Genomic_DNA"/>
</dbReference>
<feature type="transmembrane region" description="Helical" evidence="1">
    <location>
        <begin position="292"/>
        <end position="310"/>
    </location>
</feature>
<reference evidence="2 3" key="1">
    <citation type="journal article" date="2013" name="J. Microbiol. Biotechnol.">
        <title>Novosphingobium ginsenosidimutans sp. nov., with the ability to convert ginsenoside.</title>
        <authorList>
            <person name="Kim J.K."/>
            <person name="He D."/>
            <person name="Liu Q.M."/>
            <person name="Park H.Y."/>
            <person name="Jung M.S."/>
            <person name="Yoon M.H."/>
            <person name="Kim S.C."/>
            <person name="Im W.T."/>
        </authorList>
    </citation>
    <scope>NUCLEOTIDE SEQUENCE [LARGE SCALE GENOMIC DNA]</scope>
    <source>
        <strain evidence="2 3">FW-6</strain>
    </source>
</reference>
<keyword evidence="3" id="KW-1185">Reference proteome</keyword>
<gene>
    <name evidence="2" type="ORF">FRF71_13975</name>
</gene>
<proteinExistence type="predicted"/>
<keyword evidence="1" id="KW-0812">Transmembrane</keyword>
<name>A0A5B8SBS5_9SPHN</name>
<dbReference type="Pfam" id="PF13795">
    <property type="entry name" value="HupE_UreJ_2"/>
    <property type="match status" value="1"/>
</dbReference>
<evidence type="ECO:0000313" key="2">
    <source>
        <dbReference type="EMBL" id="QEA17607.1"/>
    </source>
</evidence>
<feature type="transmembrane region" description="Helical" evidence="1">
    <location>
        <begin position="255"/>
        <end position="280"/>
    </location>
</feature>
<dbReference type="AlphaFoldDB" id="A0A5B8SBS5"/>
<evidence type="ECO:0000313" key="3">
    <source>
        <dbReference type="Proteomes" id="UP000321172"/>
    </source>
</evidence>
<dbReference type="KEGG" id="ngf:FRF71_13975"/>
<organism evidence="2 3">
    <name type="scientific">Novosphingobium ginsenosidimutans</name>
    <dbReference type="NCBI Taxonomy" id="1176536"/>
    <lineage>
        <taxon>Bacteria</taxon>
        <taxon>Pseudomonadati</taxon>
        <taxon>Pseudomonadota</taxon>
        <taxon>Alphaproteobacteria</taxon>
        <taxon>Sphingomonadales</taxon>
        <taxon>Sphingomonadaceae</taxon>
        <taxon>Novosphingobium</taxon>
    </lineage>
</organism>
<sequence length="315" mass="33478">MLVGLAPARADELRPGYLELTQQSASEWKLVWKAPILGGLATRAQPLLPDYCQLRLETPQLAGPAVVAKGTVTCSRSLDGATVGLTGMEPGSTDALLRVAPLGRPIQSERLTSGSSTYTVSGVPDRWQVARTYFVIGVEHIVAGFDHLLFVVALVLLLQRGRAVVVAASAFTLAHSITLAGTTLGLFGLPQTPVEASIALSIVFLAVEIAKARPGEPRLSERLPWVVAFLFGLLHGFGFAGALREIGLPETDVPMALLTFNLGVEAGQLLIIAATLAALATLERLAPKVRRPAIIASTYLIGATASFWFIERIWA</sequence>
<dbReference type="Proteomes" id="UP000321172">
    <property type="component" value="Chromosome"/>
</dbReference>
<keyword evidence="1" id="KW-0472">Membrane</keyword>